<comment type="caution">
    <text evidence="1">The sequence shown here is derived from an EMBL/GenBank/DDBJ whole genome shotgun (WGS) entry which is preliminary data.</text>
</comment>
<dbReference type="Gene3D" id="3.40.50.12780">
    <property type="entry name" value="N-terminal domain of ligase-like"/>
    <property type="match status" value="1"/>
</dbReference>
<feature type="non-terminal residue" evidence="1">
    <location>
        <position position="64"/>
    </location>
</feature>
<dbReference type="AlphaFoldDB" id="A0A4V5NLB1"/>
<evidence type="ECO:0008006" key="3">
    <source>
        <dbReference type="Google" id="ProtNLM"/>
    </source>
</evidence>
<gene>
    <name evidence="1" type="ORF">FAZ78_19730</name>
</gene>
<evidence type="ECO:0000313" key="1">
    <source>
        <dbReference type="EMBL" id="TKA94907.1"/>
    </source>
</evidence>
<dbReference type="EMBL" id="SWAU01000260">
    <property type="protein sequence ID" value="TKA94907.1"/>
    <property type="molecule type" value="Genomic_DNA"/>
</dbReference>
<proteinExistence type="predicted"/>
<protein>
    <recommendedName>
        <fullName evidence="3">Long-chain fatty acid--CoA ligase</fullName>
    </recommendedName>
</protein>
<dbReference type="SUPFAM" id="SSF56801">
    <property type="entry name" value="Acetyl-CoA synthetase-like"/>
    <property type="match status" value="1"/>
</dbReference>
<name>A0A4V5NLB1_9RHOB</name>
<dbReference type="RefSeq" id="WP_136794042.1">
    <property type="nucleotide sequence ID" value="NZ_SWAU01000260.1"/>
</dbReference>
<dbReference type="InterPro" id="IPR042099">
    <property type="entry name" value="ANL_N_sf"/>
</dbReference>
<evidence type="ECO:0000313" key="2">
    <source>
        <dbReference type="Proteomes" id="UP000306340"/>
    </source>
</evidence>
<sequence>MSRSISTAADPVAPDFDPTLALADIFHSVARARPDAPALVSDRLNLSYAGLARRTDAVAARLLD</sequence>
<organism evidence="1 2">
    <name type="scientific">Cereibacter changlensis</name>
    <dbReference type="NCBI Taxonomy" id="402884"/>
    <lineage>
        <taxon>Bacteria</taxon>
        <taxon>Pseudomonadati</taxon>
        <taxon>Pseudomonadota</taxon>
        <taxon>Alphaproteobacteria</taxon>
        <taxon>Rhodobacterales</taxon>
        <taxon>Paracoccaceae</taxon>
        <taxon>Cereibacter</taxon>
    </lineage>
</organism>
<reference evidence="1 2" key="1">
    <citation type="submission" date="2019-04" db="EMBL/GenBank/DDBJ databases">
        <title>Crypto-aerobic microbial life in anoxic (sulfidic) marine sediments.</title>
        <authorList>
            <person name="Bhattacharya S."/>
            <person name="Roy C."/>
            <person name="Mondal N."/>
            <person name="Sarkar J."/>
            <person name="Mandal S."/>
            <person name="Rameez M.J."/>
            <person name="Ghosh W."/>
        </authorList>
    </citation>
    <scope>NUCLEOTIDE SEQUENCE [LARGE SCALE GENOMIC DNA]</scope>
    <source>
        <strain evidence="1 2">SBBC</strain>
    </source>
</reference>
<dbReference type="Proteomes" id="UP000306340">
    <property type="component" value="Unassembled WGS sequence"/>
</dbReference>
<accession>A0A4V5NLB1</accession>